<evidence type="ECO:0000256" key="1">
    <source>
        <dbReference type="SAM" id="Phobius"/>
    </source>
</evidence>
<feature type="transmembrane region" description="Helical" evidence="1">
    <location>
        <begin position="71"/>
        <end position="89"/>
    </location>
</feature>
<evidence type="ECO:0000313" key="4">
    <source>
        <dbReference type="Proteomes" id="UP000233766"/>
    </source>
</evidence>
<dbReference type="RefSeq" id="WP_101468653.1">
    <property type="nucleotide sequence ID" value="NZ_PJMW01000002.1"/>
</dbReference>
<dbReference type="InterPro" id="IPR055568">
    <property type="entry name" value="DUF7144"/>
</dbReference>
<keyword evidence="4" id="KW-1185">Reference proteome</keyword>
<comment type="caution">
    <text evidence="3">The sequence shown here is derived from an EMBL/GenBank/DDBJ whole genome shotgun (WGS) entry which is preliminary data.</text>
</comment>
<name>A0A2N3VHW3_9NOCA</name>
<feature type="transmembrane region" description="Helical" evidence="1">
    <location>
        <begin position="120"/>
        <end position="139"/>
    </location>
</feature>
<keyword evidence="1" id="KW-1133">Transmembrane helix</keyword>
<feature type="domain" description="DUF7144" evidence="2">
    <location>
        <begin position="28"/>
        <end position="140"/>
    </location>
</feature>
<keyword evidence="1" id="KW-0812">Transmembrane</keyword>
<dbReference type="Pfam" id="PF23636">
    <property type="entry name" value="DUF7144"/>
    <property type="match status" value="1"/>
</dbReference>
<feature type="transmembrane region" description="Helical" evidence="1">
    <location>
        <begin position="96"/>
        <end position="114"/>
    </location>
</feature>
<proteinExistence type="predicted"/>
<dbReference type="OrthoDB" id="4482242at2"/>
<protein>
    <recommendedName>
        <fullName evidence="2">DUF7144 domain-containing protein</fullName>
    </recommendedName>
</protein>
<reference evidence="3 4" key="1">
    <citation type="submission" date="2017-12" db="EMBL/GenBank/DDBJ databases">
        <title>Sequencing the genomes of 1000 Actinobacteria strains.</title>
        <authorList>
            <person name="Klenk H.-P."/>
        </authorList>
    </citation>
    <scope>NUCLEOTIDE SEQUENCE [LARGE SCALE GENOMIC DNA]</scope>
    <source>
        <strain evidence="3 4">DSM 44489</strain>
    </source>
</reference>
<organism evidence="3 4">
    <name type="scientific">Nocardia fluminea</name>
    <dbReference type="NCBI Taxonomy" id="134984"/>
    <lineage>
        <taxon>Bacteria</taxon>
        <taxon>Bacillati</taxon>
        <taxon>Actinomycetota</taxon>
        <taxon>Actinomycetes</taxon>
        <taxon>Mycobacteriales</taxon>
        <taxon>Nocardiaceae</taxon>
        <taxon>Nocardia</taxon>
    </lineage>
</organism>
<feature type="transmembrane region" description="Helical" evidence="1">
    <location>
        <begin position="21"/>
        <end position="51"/>
    </location>
</feature>
<evidence type="ECO:0000259" key="2">
    <source>
        <dbReference type="Pfam" id="PF23636"/>
    </source>
</evidence>
<sequence>MTERNPAAHRRVPEEEPFERQAAAAGISVLAAIMLFITAAASILEGISAIAEDEFYVAGISYVYEFDATTWGWVHVVLGVIALVCSIGLMSGTAWARYAAVGIAALVIIANFLSVPYYPAWSILIIAMSVVVIWAVTAWHPPRGRDRI</sequence>
<dbReference type="Proteomes" id="UP000233766">
    <property type="component" value="Unassembled WGS sequence"/>
</dbReference>
<gene>
    <name evidence="3" type="ORF">ATK86_5652</name>
</gene>
<keyword evidence="1" id="KW-0472">Membrane</keyword>
<dbReference type="AlphaFoldDB" id="A0A2N3VHW3"/>
<dbReference type="EMBL" id="PJMW01000002">
    <property type="protein sequence ID" value="PKV81189.1"/>
    <property type="molecule type" value="Genomic_DNA"/>
</dbReference>
<evidence type="ECO:0000313" key="3">
    <source>
        <dbReference type="EMBL" id="PKV81189.1"/>
    </source>
</evidence>
<accession>A0A2N3VHW3</accession>